<dbReference type="InterPro" id="IPR014018">
    <property type="entry name" value="SecA_motor_DEAD"/>
</dbReference>
<dbReference type="InterPro" id="IPR000185">
    <property type="entry name" value="SecA"/>
</dbReference>
<feature type="domain" description="SecA family profile" evidence="8">
    <location>
        <begin position="2601"/>
        <end position="3204"/>
    </location>
</feature>
<dbReference type="SMART" id="SM00957">
    <property type="entry name" value="SecA_DEAD"/>
    <property type="match status" value="1"/>
</dbReference>
<evidence type="ECO:0000256" key="2">
    <source>
        <dbReference type="ARBA" id="ARBA00022927"/>
    </source>
</evidence>
<reference evidence="9" key="1">
    <citation type="submission" date="2021-02" db="EMBL/GenBank/DDBJ databases">
        <authorList>
            <person name="Nowell W R."/>
        </authorList>
    </citation>
    <scope>NUCLEOTIDE SEQUENCE</scope>
    <source>
        <strain evidence="9">Ploen Becks lab</strain>
    </source>
</reference>
<keyword evidence="2" id="KW-0813">Transport</keyword>
<dbReference type="EMBL" id="CAJNOC010001419">
    <property type="protein sequence ID" value="CAF0863380.1"/>
    <property type="molecule type" value="Genomic_DNA"/>
</dbReference>
<dbReference type="PANTHER" id="PTHR30612:SF0">
    <property type="entry name" value="CHLOROPLAST PROTEIN-TRANSPORTING ATPASE"/>
    <property type="match status" value="1"/>
</dbReference>
<organism evidence="9 10">
    <name type="scientific">Brachionus calyciflorus</name>
    <dbReference type="NCBI Taxonomy" id="104777"/>
    <lineage>
        <taxon>Eukaryota</taxon>
        <taxon>Metazoa</taxon>
        <taxon>Spiralia</taxon>
        <taxon>Gnathifera</taxon>
        <taxon>Rotifera</taxon>
        <taxon>Eurotatoria</taxon>
        <taxon>Monogononta</taxon>
        <taxon>Pseudotrocha</taxon>
        <taxon>Ploima</taxon>
        <taxon>Brachionidae</taxon>
        <taxon>Brachionus</taxon>
    </lineage>
</organism>
<dbReference type="PANTHER" id="PTHR30612">
    <property type="entry name" value="SECA INNER MEMBRANE COMPONENT OF SEC PROTEIN SECRETION SYSTEM"/>
    <property type="match status" value="1"/>
</dbReference>
<name>A0A813XDS7_9BILA</name>
<proteinExistence type="predicted"/>
<dbReference type="OrthoDB" id="9992391at2759"/>
<dbReference type="Pfam" id="PF07517">
    <property type="entry name" value="SecA_DEAD"/>
    <property type="match status" value="1"/>
</dbReference>
<feature type="compositionally biased region" description="Polar residues" evidence="5">
    <location>
        <begin position="1727"/>
        <end position="1738"/>
    </location>
</feature>
<gene>
    <name evidence="9" type="ORF">OXX778_LOCUS9553</name>
</gene>
<dbReference type="SUPFAM" id="SSF52540">
    <property type="entry name" value="P-loop containing nucleoside triphosphate hydrolases"/>
    <property type="match status" value="1"/>
</dbReference>
<feature type="coiled-coil region" evidence="4">
    <location>
        <begin position="207"/>
        <end position="241"/>
    </location>
</feature>
<feature type="region of interest" description="Disordered" evidence="5">
    <location>
        <begin position="1721"/>
        <end position="1750"/>
    </location>
</feature>
<dbReference type="GO" id="GO:0016020">
    <property type="term" value="C:membrane"/>
    <property type="evidence" value="ECO:0007669"/>
    <property type="project" value="InterPro"/>
</dbReference>
<feature type="domain" description="Helicase C-terminal" evidence="7">
    <location>
        <begin position="3047"/>
        <end position="3223"/>
    </location>
</feature>
<evidence type="ECO:0000259" key="7">
    <source>
        <dbReference type="PROSITE" id="PS51194"/>
    </source>
</evidence>
<protein>
    <submittedName>
        <fullName evidence="9">Uncharacterized protein</fullName>
    </submittedName>
</protein>
<dbReference type="InterPro" id="IPR011115">
    <property type="entry name" value="SecA_DEAD"/>
</dbReference>
<accession>A0A813XDS7</accession>
<dbReference type="PROSITE" id="PS51192">
    <property type="entry name" value="HELICASE_ATP_BIND_1"/>
    <property type="match status" value="1"/>
</dbReference>
<evidence type="ECO:0000313" key="10">
    <source>
        <dbReference type="Proteomes" id="UP000663879"/>
    </source>
</evidence>
<feature type="domain" description="Helicase ATP-binding" evidence="6">
    <location>
        <begin position="2708"/>
        <end position="2847"/>
    </location>
</feature>
<evidence type="ECO:0000313" key="9">
    <source>
        <dbReference type="EMBL" id="CAF0863380.1"/>
    </source>
</evidence>
<keyword evidence="1" id="KW-0963">Cytoplasm</keyword>
<evidence type="ECO:0000256" key="4">
    <source>
        <dbReference type="SAM" id="Coils"/>
    </source>
</evidence>
<dbReference type="GO" id="GO:0017038">
    <property type="term" value="P:protein import"/>
    <property type="evidence" value="ECO:0007669"/>
    <property type="project" value="InterPro"/>
</dbReference>
<sequence length="4793" mass="556973">MSEENNINNVCINKIREFCELVFLKYSNYRLILKNTLDTYPAYELAYLYYEIAYSWFECCKEDYLGFLTLNICKDYLKKCQDVFENKTIDICVRAKLLLHQVQDIINIKITEVEALEKKLKQSDDLSSLDDNIINNSVLQIAENYLILGNCRRAHDYLKFFVRRHDQNELHGSKYSNQLIKLTFFAEIGEIIQLKLELQESLMFIEYDDQIDIKLKLKDTKEELRNELKMWKEDCRKINTNLCKIRFVNEEQEECVKNVLKGKEILIIKSISIGFVNKYTKEYEIAEINDRALIEILKTHTFITNYLVRRINKYLAKIGSEFFLSDTFKNKLIVLANKQEVDFYLYFCFNDKIKNMQIWGDLVKPLNRCISLNHLWTYLLKIFRGELSLHEDEFLHKLVNEYDELFFGNLKKLPLLRTERFGNVYAKLSTVYEYLGHKPLAHEYEKKIAEIRVEKEIESSVIKTELMTKQILSPESGMTLPGDSYLNINETDFFENIIPKLNEIKDLQKCLNKYLKLILIKSDFKLDDSNFFQNDSFAEFYQNEQEKVGELAIACLLIYFPCINSWGLMFKLNETKFSGMLLELCEIKKYRNEFQAIRVLLIGIKQGEETILINEDENQINPLKLLLPNSLKFANSICEIEKIMNIFLQKNFFNASIDNENIIFKNDITKQPKIHDITNIEGIIRLKMEINAARNGYFIVLRKKSNLNDLVVDDIELPQLININNNYFIYSKNIFNEWSLKNISFCVQQSDLNLLEKGFFYNQSTDSDNKIFVSPMQNEFVYHFIEKSFGNNLNSSTKTSKDDLYLSLLKVNLNHYVALCINRMPKSSEYKIFLADPLNLCINFVDFLDMTGKNFKYSFNPEESLILCPENCSSNDTLIIAYIALNIMQSGWNKGYENWYVFVSSIKYQKAASSKNVDLIRKWYERLNSNKNLENKFSTTKIEKTDSSNDIVELFQKFDSHFECLYSETSDNEANDNEISLNELLTKAHKSIKLINDIEKFSFENAVVHNMIQDSGSINLNFFENIDKSDLVDVVRTIITKKQNKIPNSLFENIMIELDAALNSSDKLNQIVDFLNEMFYTEKYDVIFEIVYECQYQFNSLLYDLFDELIENPLLSDSNSNLNLFTILVDFLSEKEYEGFDYFISLSNFITDRLKFKTDLNDLCNHWKKLENIIELKIVKSDKMNQFLANNAESLRSKILFVSTVICHIRNFIFAFSESLINQYGTFELKDIYKLIFVNVENKLLEDVNFTKYMPANKEAAEVVEYVECRFEKNLFFFETIKRLVYILALSLSKRIPKYIAEFRKFCAEYFETFYETIHNRYIEDLNIFITDIEVVLSKRTNLVSKCIQFYNVNKSKSETLSDVITQLNDSRFEKLVNLLSQIEQNRCNTFIYLNNYYPLIETLTLSFDKMNTVVLLLKENLLTVLTKKFNTVTDENLITVLKSQLLDKINANTELDQILLSFENFDFSDEIQRVMYELKDTFEKSNDLKAKFACCFFLKQFIVDLIDKYMQNFLAFREKSEELFNSTEIFISDILSSYCMLRERVRFRKILSDINLNEMSYKNFCDAYVTLIEKIQEFPSEAVNYNQKYCFENLINNFNNPLRHTHLSYYENRFKNLKLLIDNYLHPYQVEVKKDDIDRIVCVNVRSGLLSETIELAKEAIKRTFKPGDELHIINSEIIYIDVDMDSGFSGVNISLIAIDCKLAPMKQTFVICTDGMNAKQHSNKKSTNGKNETKGQNGEDGEDGMNGLPGEHAGNVLIFISNCPDSNVTKISACGGNGSDGQIGGNGGSGGDGANGEHGDKTKCKRNMRHIIGDYIKTTTNYFSGVSWALGSEGQEGGNGGNTGYSGYGGNPGLAGVICFKELSSSTISDRISRNGLPGIDGNYLESEPGEAGCHGSDGLTWVMTADVIRLYQIDGEKDNCEQNIYFYSGRYYDIYQLHLNSGFNSDTDKQKKNDYGFIYRSKSDSYGCAQWCKPYFNCFYDSNDYRLKSKYKCNTRRGTLNKLKNTNVQQAKKINSINTNQIFKNAKNYLTQFCQSESKFYQKWNAKKISGFLNKLSNEMGMNDYFEVNDGSFDYKSLNRNLSNMIKDCLQRLQAQENEISKYRTAELKQIGLVKYSLTITNEIDQIRKNESLWKKVKKFEKQKQKEIIIEKLQEKSTKEQIDCLRVIRFHQESTQIHITSEIDISNTNQPINTNDLNDLAKYNVKLIQYFIENIRIDQIFFETPSLDNLVNYKNEEFIYCLEIIQNDENILNNMSLSYDENNYLDVFNKYLEVYNLDVELEELLLLNKVDSKVAQHLIKQICDALSNSNDAVLLVHKILFIDCVRCLCKCLRSKSQNLFFKLFTAYPNEVTTFVQLLNAFFNLSNVDKAIRNFNGTLRDLKKIILQELLKDTIENCFPNLIGSVENENTKNINVDLLTIFYNRIIYEYENNNVKLKTHKNNQPNYLYIKNKEFENVLENLNDEVLTDEVINDYHMKKILSEQSLNLWPTIIMNIKTSLLFTDILRNSHIDLDTKQVDECLIILNSLKNKYSTNKLNQLFPNDYSITPFIKSQDTLEPFLNLILTLKHNKITFNDACVIKNQSYNLWNELIKTAEYKNKSYVQPKPKSTTEIVNSLKEHNSDIENIDTNFFYGLEENLLKIEILIKNKKSDIDKKANKIDQQELIKNWLRNNEMNEIIASLACGWYVVNDQMPRMTQLTSLYLFIETCLQKKSLLEQINTGEGKTLIVALLCAYLALNGSFIDVVTSNRDLAEDGEKKCSKFFELIGLTSSHNCHNEQDYRVRAYKCNIVYGDVASFQGDILETQFNKNDICGTRYTSFENVYLIVDEVDSMCLDKAQDVLYLSHNIDSLKWIDNVFVYIWISVLTEKTSNKEELQLKIQQVSDSILDGIKNNYLTVPKYMLKYVEKKVKIWTENAFLAKSMEVNDEFIIDTNIYDKSDKKKEIIVIDKDIGIEQYSSKWSNGLAQFLELKYKRKLSVESLKAVFMSNKTFFESYDYRLLGMTGTLGNSISRKFLKNVYNTSFIRIPSSFSKNFYYDSPKIATQSDEWLKYIVDSTNEHKMQPILIITETVQIAELIISELKNQGFSQNKIKSYVRDCDEIEKYYQTNPASKGDIIVATNKGGRGTDIKISEVSNKNHGGLHVILTYLPRNDRIEDQAFGRTSRNGNPGSGQFILLFENSFDEKLKNISETEKAENLEVFSSAILEKKKNERDKAAEELMDSMMKTGILHLDIEQCLFERFKFINNEIFKNTQYSINNYLKTLSDDHNETAPAKICWQGYEHLSRYGLLNESLDNLGGYISLRNLKKNDFYEKIKTQLVDKIFRKEIEEFVINVIKDRWAFWLDSVQTEINESKNMNVKDTLLNKLDSCFHELIRVSREINDIIDLINLTEQPEQQVKLACLFLKQGQTKFAEKCFEIAKENDPLGVAYIGMAYCKIPKDNNYPAEEDSRIKKNVRNLMKKARFKIHEMSRTLSINNLIGEKLDDLTKDDKSISQFVSNRDNFYCEQIKSKMQVLENHLKLINKAIGNSFLNEYVFADGNEKEYEKSKDIYLSLVKANIIYHNRVRREFVDKDAKKLTEDAIHLIKSNFDQSIYEPLIQLLNSNLNENYVREEKFEGIIRDSIEFWEILKKCSQNIESVLVLNKEKVLNQLSQEYKTVFDELTGNYNIRLICLESLPEINEAIQMFGEALLLIKITKDNSIYIYHKSEKNDYCLTQLVEKWEMEYCDDLPDDAIVLLNKNKLFYSLNDDLFNFKYFSHIDNEIVTNNYGDKSKKIYEVIRSKSETDANELILHYTLSLVEVPLFRLFYNQNLCVQISPYSEDTQSQIIFNEISKNKNIKFKYLDYFNVSLDLFDTKKKIELKKIWEKDGFLTKQERLMIKDSFLFVESVKSQIEKFEDETLKNKYKNIGYKNYKQDGLFHYLSDTLNEKKNSLENSVKNFLYLSEIPFKSKKIEAESIIKILHDLKILKSGGLSLKNAKISKYAYKDFNDGIEDIVPTNCKAFVAKIVNLQGDIRSYRDGLKGWLKTFTQFSEPGSNENEIPAELGFYVPIGFHRVLILEENKRFRFNWGAFAVFILGLLQVVAGTILCAFGITNFGNALISEGVSDMVQGIMGMITGEFDLFDWGTSKALSIIISLFTAGVQTFSQAATASGKLTKVQSFYKAVTKACIKLVIELSTSLISHYGIGELMSLLNESITSGLTSKIKDSINVKLIKERLKELRIKKGNIAYRKALHELRSSLSDILKDQTIEKCITSLHTFATSVQKIKESFKKQKPSSGNWKDILVDSGTEILINTAVNGLKTAEIPKVLHGVNLIFEKKIDTINNSLIDEIDQTHELTEEEKNEIDGELNELCKSIGDRISNDLVKFITGISNGVLNAGASIANDKLWSKIDEKLTEKFENKNAKIEERNIRDRNCREIQKKFHEKNEAEKDDNKIVEKQIEDKIFNPKQKSNENIEDNKRIEQFKKEAFDRTREENLADVQLKSNKSSRSITIRDLTTGEIIKVEPENLWSKFKSKFKEIAVIDFDLNRNGRGHFVTGRGSESFIEQHGGNNCFLISYEESLGRKVDENSIKQKRNSLSKYILNHSDRYFNIRKNQNFIHIEGGARKKEPEVIIEAKNKKDAFDKAMEKMRAVLENYNQDLTNNLLSHSTDLYNNGKVVYVEESNKDNRKKTLEIKQYFGRMHDHKDKIIGFVITTTNEILNSTKINSTKVANGKFRIDWDKEKGEHINLELTDTKNCTTKYAIIYNNENKTDKKDYISMLKNFNSGNKSASALFNTVNRRYRQENLE</sequence>
<dbReference type="GO" id="GO:0005524">
    <property type="term" value="F:ATP binding"/>
    <property type="evidence" value="ECO:0007669"/>
    <property type="project" value="InterPro"/>
</dbReference>
<comment type="caution">
    <text evidence="9">The sequence shown here is derived from an EMBL/GenBank/DDBJ whole genome shotgun (WGS) entry which is preliminary data.</text>
</comment>
<dbReference type="GO" id="GO:0006886">
    <property type="term" value="P:intracellular protein transport"/>
    <property type="evidence" value="ECO:0007669"/>
    <property type="project" value="InterPro"/>
</dbReference>
<evidence type="ECO:0000259" key="6">
    <source>
        <dbReference type="PROSITE" id="PS51192"/>
    </source>
</evidence>
<dbReference type="GO" id="GO:0006605">
    <property type="term" value="P:protein targeting"/>
    <property type="evidence" value="ECO:0007669"/>
    <property type="project" value="InterPro"/>
</dbReference>
<dbReference type="InterPro" id="IPR027417">
    <property type="entry name" value="P-loop_NTPase"/>
</dbReference>
<evidence type="ECO:0000256" key="3">
    <source>
        <dbReference type="ARBA" id="ARBA00023010"/>
    </source>
</evidence>
<dbReference type="PROSITE" id="PS51196">
    <property type="entry name" value="SECA_MOTOR_DEAD"/>
    <property type="match status" value="1"/>
</dbReference>
<keyword evidence="4" id="KW-0175">Coiled coil</keyword>
<feature type="coiled-coil region" evidence="4">
    <location>
        <begin position="2082"/>
        <end position="2109"/>
    </location>
</feature>
<evidence type="ECO:0000259" key="8">
    <source>
        <dbReference type="PROSITE" id="PS51196"/>
    </source>
</evidence>
<dbReference type="PROSITE" id="PS51194">
    <property type="entry name" value="HELICASE_CTER"/>
    <property type="match status" value="1"/>
</dbReference>
<evidence type="ECO:0000256" key="5">
    <source>
        <dbReference type="SAM" id="MobiDB-lite"/>
    </source>
</evidence>
<dbReference type="Gene3D" id="3.40.50.300">
    <property type="entry name" value="P-loop containing nucleotide triphosphate hydrolases"/>
    <property type="match status" value="2"/>
</dbReference>
<keyword evidence="2" id="KW-0653">Protein transport</keyword>
<keyword evidence="10" id="KW-1185">Reference proteome</keyword>
<dbReference type="Gene3D" id="3.90.1440.10">
    <property type="entry name" value="SecA, preprotein cross-linking domain"/>
    <property type="match status" value="1"/>
</dbReference>
<dbReference type="InterPro" id="IPR001650">
    <property type="entry name" value="Helicase_C-like"/>
</dbReference>
<dbReference type="Proteomes" id="UP000663879">
    <property type="component" value="Unassembled WGS sequence"/>
</dbReference>
<dbReference type="InterPro" id="IPR014001">
    <property type="entry name" value="Helicase_ATP-bd"/>
</dbReference>
<evidence type="ECO:0000256" key="1">
    <source>
        <dbReference type="ARBA" id="ARBA00022490"/>
    </source>
</evidence>
<keyword evidence="3" id="KW-0811">Translocation</keyword>